<evidence type="ECO:0000313" key="1">
    <source>
        <dbReference type="EMBL" id="KAK9020388.1"/>
    </source>
</evidence>
<proteinExistence type="predicted"/>
<organism evidence="1 2">
    <name type="scientific">Hibiscus sabdariffa</name>
    <name type="common">roselle</name>
    <dbReference type="NCBI Taxonomy" id="183260"/>
    <lineage>
        <taxon>Eukaryota</taxon>
        <taxon>Viridiplantae</taxon>
        <taxon>Streptophyta</taxon>
        <taxon>Embryophyta</taxon>
        <taxon>Tracheophyta</taxon>
        <taxon>Spermatophyta</taxon>
        <taxon>Magnoliopsida</taxon>
        <taxon>eudicotyledons</taxon>
        <taxon>Gunneridae</taxon>
        <taxon>Pentapetalae</taxon>
        <taxon>rosids</taxon>
        <taxon>malvids</taxon>
        <taxon>Malvales</taxon>
        <taxon>Malvaceae</taxon>
        <taxon>Malvoideae</taxon>
        <taxon>Hibiscus</taxon>
    </lineage>
</organism>
<evidence type="ECO:0000313" key="2">
    <source>
        <dbReference type="Proteomes" id="UP001396334"/>
    </source>
</evidence>
<accession>A0ABR2S574</accession>
<gene>
    <name evidence="1" type="ORF">V6N11_010412</name>
</gene>
<reference evidence="1 2" key="1">
    <citation type="journal article" date="2024" name="G3 (Bethesda)">
        <title>Genome assembly of Hibiscus sabdariffa L. provides insights into metabolisms of medicinal natural products.</title>
        <authorList>
            <person name="Kim T."/>
        </authorList>
    </citation>
    <scope>NUCLEOTIDE SEQUENCE [LARGE SCALE GENOMIC DNA]</scope>
    <source>
        <strain evidence="1">TK-2024</strain>
        <tissue evidence="1">Old leaves</tissue>
    </source>
</reference>
<protein>
    <submittedName>
        <fullName evidence="1">Uncharacterized protein</fullName>
    </submittedName>
</protein>
<dbReference type="EMBL" id="JBBPBN010000016">
    <property type="protein sequence ID" value="KAK9020388.1"/>
    <property type="molecule type" value="Genomic_DNA"/>
</dbReference>
<name>A0ABR2S574_9ROSI</name>
<dbReference type="Proteomes" id="UP001396334">
    <property type="component" value="Unassembled WGS sequence"/>
</dbReference>
<sequence>MDEFLAHFPQPERIHQPSALVGPLASSLVASSACPLAHSSPPDMLFACFAGLKFSRVLDLDVLNAHGGNDFEM</sequence>
<keyword evidence="2" id="KW-1185">Reference proteome</keyword>
<comment type="caution">
    <text evidence="1">The sequence shown here is derived from an EMBL/GenBank/DDBJ whole genome shotgun (WGS) entry which is preliminary data.</text>
</comment>